<evidence type="ECO:0000256" key="9">
    <source>
        <dbReference type="SAM" id="SignalP"/>
    </source>
</evidence>
<dbReference type="Gene3D" id="3.80.10.10">
    <property type="entry name" value="Ribonuclease Inhibitor"/>
    <property type="match status" value="1"/>
</dbReference>
<feature type="domain" description="Internalin I Ig-like" evidence="11">
    <location>
        <begin position="1173"/>
        <end position="1247"/>
    </location>
</feature>
<keyword evidence="4" id="KW-0433">Leucine-rich repeat</keyword>
<feature type="compositionally biased region" description="Basic and acidic residues" evidence="7">
    <location>
        <begin position="53"/>
        <end position="65"/>
    </location>
</feature>
<feature type="domain" description="Internalin I Ig-like" evidence="11">
    <location>
        <begin position="533"/>
        <end position="607"/>
    </location>
</feature>
<dbReference type="SUPFAM" id="SSF49299">
    <property type="entry name" value="PKD domain"/>
    <property type="match status" value="7"/>
</dbReference>
<dbReference type="Gene3D" id="2.60.40.10">
    <property type="entry name" value="Immunoglobulins"/>
    <property type="match status" value="18"/>
</dbReference>
<evidence type="ECO:0000313" key="13">
    <source>
        <dbReference type="Proteomes" id="UP000523362"/>
    </source>
</evidence>
<reference evidence="12 13" key="1">
    <citation type="submission" date="2020-03" db="EMBL/GenBank/DDBJ databases">
        <title>Soil Listeria distribution.</title>
        <authorList>
            <person name="Liao J."/>
            <person name="Wiedmann M."/>
        </authorList>
    </citation>
    <scope>NUCLEOTIDE SEQUENCE [LARGE SCALE GENOMIC DNA]</scope>
    <source>
        <strain evidence="12 13">FSL L7-1560</strain>
    </source>
</reference>
<comment type="caution">
    <text evidence="12">The sequence shown here is derived from an EMBL/GenBank/DDBJ whole genome shotgun (WGS) entry which is preliminary data.</text>
</comment>
<keyword evidence="6" id="KW-0677">Repeat</keyword>
<dbReference type="SUPFAM" id="SSF52058">
    <property type="entry name" value="L domain-like"/>
    <property type="match status" value="1"/>
</dbReference>
<feature type="domain" description="Internalin I Ig-like" evidence="11">
    <location>
        <begin position="1573"/>
        <end position="1647"/>
    </location>
</feature>
<feature type="compositionally biased region" description="Pro residues" evidence="7">
    <location>
        <begin position="1893"/>
        <end position="1902"/>
    </location>
</feature>
<feature type="domain" description="Internalin I Ig-like" evidence="11">
    <location>
        <begin position="853"/>
        <end position="927"/>
    </location>
</feature>
<feature type="domain" description="Internalin I Ig-like" evidence="11">
    <location>
        <begin position="1333"/>
        <end position="1407"/>
    </location>
</feature>
<dbReference type="EMBL" id="JAARRG010000010">
    <property type="protein sequence ID" value="MBC1486966.1"/>
    <property type="molecule type" value="Genomic_DNA"/>
</dbReference>
<keyword evidence="8" id="KW-0812">Transmembrane</keyword>
<feature type="domain" description="Internalin I Ig-like" evidence="11">
    <location>
        <begin position="693"/>
        <end position="767"/>
    </location>
</feature>
<feature type="region of interest" description="Disordered" evidence="7">
    <location>
        <begin position="1889"/>
        <end position="1935"/>
    </location>
</feature>
<dbReference type="InterPro" id="IPR044056">
    <property type="entry name" value="InlI_Ig-like"/>
</dbReference>
<dbReference type="PANTHER" id="PTHR46652:SF3">
    <property type="entry name" value="LEUCINE-RICH REPEAT-CONTAINING PROTEIN 9"/>
    <property type="match status" value="1"/>
</dbReference>
<dbReference type="SMART" id="SM00369">
    <property type="entry name" value="LRR_TYP"/>
    <property type="match status" value="2"/>
</dbReference>
<evidence type="ECO:0000256" key="2">
    <source>
        <dbReference type="ARBA" id="ARBA00009432"/>
    </source>
</evidence>
<feature type="domain" description="Internalin I Ig-like" evidence="11">
    <location>
        <begin position="1733"/>
        <end position="1807"/>
    </location>
</feature>
<dbReference type="NCBIfam" id="TIGR01167">
    <property type="entry name" value="LPXTG_anchor"/>
    <property type="match status" value="1"/>
</dbReference>
<evidence type="ECO:0000313" key="12">
    <source>
        <dbReference type="EMBL" id="MBC1486966.1"/>
    </source>
</evidence>
<proteinExistence type="inferred from homology"/>
<dbReference type="InterPro" id="IPR013783">
    <property type="entry name" value="Ig-like_fold"/>
</dbReference>
<dbReference type="PROSITE" id="PS51450">
    <property type="entry name" value="LRR"/>
    <property type="match status" value="1"/>
</dbReference>
<dbReference type="PANTHER" id="PTHR46652">
    <property type="entry name" value="LEUCINE-RICH REPEAT AND IQ DOMAIN-CONTAINING PROTEIN 1-RELATED"/>
    <property type="match status" value="1"/>
</dbReference>
<gene>
    <name evidence="12" type="ORF">HB897_12075</name>
</gene>
<feature type="signal peptide" evidence="9">
    <location>
        <begin position="1"/>
        <end position="27"/>
    </location>
</feature>
<sequence>MKRIYLSAVIICLTFSIVAPIPATVYAETTPNSAEEQATPETPTPPPSETDEKEATKTEPSKDESTNSSDTSANKANSDEKETTTDKNTTNTNAKEQTPTNQLFAAGDTFIETFPDEAFAKVIALQVTGSDDTSQVVTQTQLDSVTTLDASSKNITDVTGINELTNLTSINLSENQLTSIAPITGLSALSIINLSDNLLNSVDLTSAQNLPNLSSLNLSDNPTITKISIVDQPKLATVDASITNGQSSLLKEINLSNLPQLTLAGKNFSNMVNFSSYSTELTTVNLDSLSKISTVDLNSNNIKDINIQNMTLVNYVNLETNQISDISNLVNLPTLTNLQIDTNQISVLPTSLETEAPSLRTLFATNQSIALPNKVVTGDLSIPNEVSNNGVISTPTSISNSGVYADGNVNWDFDNIKNLSSVSYSFSEALNYTNIQGTFFGTVTQPITVSVAPVITADDSFSYPKSSTVTETEFLRDINATTSDGSPITSDFATVVDFSTPGDYTVTLNSVNTEGAPADPVTVTVTVEKAPAPVITADNTISYPKNSTVDSQQFLTDVNATTDDGSPITSDFATVVDFATPGDYTVTLNSVNSDGVAASPVTVTVTVEKDPAPVITADNTISYPKNSTVDSEQFYTDVNATTNDGSPITSDFDTVVDFATPGDYTVTLNSVNSDGVAANPVTVTVTVEKAPAPIITADSEITYMKNSTISSAQFLTDISATTNDGSPITSDFDTVVDFTTAGDYTVTLQSLNSDGVAANPVSVIVHVAKDPAPVITADNTISYPKNSTVDSQQFLTDINATTDDGSVITSDFATVVDFTTPGDYTITLNSVNSDGVEANPVTVTVTVEKAPAPVITADSTISYPKNSTVDSQQFLTDINATTDDGSVITSDFATVVDFATPGDYTVTLNSVNADGVEANPVTVTVTVEKAPAPVITADSAISYPKNSTVDSQQFYTDVDATTDDGSPITSDFDTVVDFSTAGNYTVTLNSVNSDGVEANPVTVTVTVEKAPAPVITADSTISYPKNSTVDSQQFYTDVSAATNDGSPITSDFATVVDFATPGDYTVTLNSVNSDGVVASPVTVTVTVEKAPAPIITADNEITYMKNSTISSTQFLTDISATTNDGSPITSDFDTVVDFTTAGDYTVTLQSLNSDGVAANPLSVIVHIAKDPAPVITADSAISYPKNSTVDSQQFYTDVNAATDDGSSITSDFDTVVDFSTPGDYTVTLNSVNSDGVAANPVTVTVTVEKAPAPVITADSAISYPKNSTVDSQQFYTDVDASTDDGSLITSDFDTVVDFTTAGDYTVTLNSVNSDGVAADPVTVTVTVEKAPAPVITADSEITYMKHSTISSAQFLTDVNATTNDGSPITSDFATVVDFETAGDYTVTLQSLNSDGVAASPVTTVVHVEKDPAPVITADNTISYPKNSTIDSQQFYTDVNATTDDGSAITSDFATVVDFTTAGNYTVTLNSVNSDGVAANPVTVTVTIEKAPAPVITADSEVSYPENSTIDSQQFLTDINATTDDSSPITSDFATVVDFSTAGDYTVTLNSVNSDGVAANPVTVTVTIEKAPAPVITADNEVSYPENSTIDSQQFLTDIHASTSDGSPITSDFATVIDFSTAGNYTVTLNSVNSDGVAANPVTVTVHVEKAPAPVITADNKVSYPENSTINSQQFLTDINATTNDGSPITSDFATAVDFSTAGDYTVTLQSVNADGVAANPVTVIVHIEKAPAPIITADSKVSYPEKSKITAAQFYKDIHAKTNDGSSITSDFDTIVNFQVAGDYKVTLRSVNADGVAAKPVTVTVHIEKAPAPVISTDSEISYKINSKVDSQQFYKDIHAITNDGSTITSDFDTVVNFAVTGDYTVTLQAINSDGVAADPVKVIVHVTANEPTPTPTPPTPPNNGNNSGNNTGNTNNPTSKSGSNTSLPSTGDTTTGSSAGILLLLIACSLLYASRKNKHTDKK</sequence>
<dbReference type="Proteomes" id="UP000523362">
    <property type="component" value="Unassembled WGS sequence"/>
</dbReference>
<evidence type="ECO:0000256" key="8">
    <source>
        <dbReference type="SAM" id="Phobius"/>
    </source>
</evidence>
<feature type="chain" id="PRO_5030535364" evidence="9">
    <location>
        <begin position="28"/>
        <end position="1964"/>
    </location>
</feature>
<evidence type="ECO:0000256" key="5">
    <source>
        <dbReference type="ARBA" id="ARBA00022729"/>
    </source>
</evidence>
<protein>
    <submittedName>
        <fullName evidence="12">LapB repeat-containing protein</fullName>
    </submittedName>
</protein>
<evidence type="ECO:0000259" key="10">
    <source>
        <dbReference type="Pfam" id="PF08191"/>
    </source>
</evidence>
<dbReference type="InterPro" id="IPR032675">
    <property type="entry name" value="LRR_dom_sf"/>
</dbReference>
<organism evidence="12 13">
    <name type="scientific">Listeria seeligeri</name>
    <dbReference type="NCBI Taxonomy" id="1640"/>
    <lineage>
        <taxon>Bacteria</taxon>
        <taxon>Bacillati</taxon>
        <taxon>Bacillota</taxon>
        <taxon>Bacilli</taxon>
        <taxon>Bacillales</taxon>
        <taxon>Listeriaceae</taxon>
        <taxon>Listeria</taxon>
    </lineage>
</organism>
<feature type="region of interest" description="Disordered" evidence="7">
    <location>
        <begin position="29"/>
        <end position="101"/>
    </location>
</feature>
<dbReference type="SUPFAM" id="SSF81296">
    <property type="entry name" value="E set domains"/>
    <property type="match status" value="1"/>
</dbReference>
<keyword evidence="8" id="KW-1133">Transmembrane helix</keyword>
<feature type="domain" description="Internalin I Ig-like" evidence="11">
    <location>
        <begin position="1413"/>
        <end position="1487"/>
    </location>
</feature>
<feature type="compositionally biased region" description="Low complexity" evidence="7">
    <location>
        <begin position="1903"/>
        <end position="1935"/>
    </location>
</feature>
<keyword evidence="3" id="KW-0964">Secreted</keyword>
<evidence type="ECO:0000259" key="11">
    <source>
        <dbReference type="Pfam" id="PF18981"/>
    </source>
</evidence>
<feature type="transmembrane region" description="Helical" evidence="8">
    <location>
        <begin position="1936"/>
        <end position="1954"/>
    </location>
</feature>
<evidence type="ECO:0000256" key="7">
    <source>
        <dbReference type="SAM" id="MobiDB-lite"/>
    </source>
</evidence>
<dbReference type="RefSeq" id="WP_185384007.1">
    <property type="nucleotide sequence ID" value="NZ_JAARRG010000010.1"/>
</dbReference>
<feature type="domain" description="Internalin I Ig-like" evidence="11">
    <location>
        <begin position="1093"/>
        <end position="1167"/>
    </location>
</feature>
<dbReference type="InterPro" id="IPR014756">
    <property type="entry name" value="Ig_E-set"/>
</dbReference>
<evidence type="ECO:0000256" key="6">
    <source>
        <dbReference type="ARBA" id="ARBA00022737"/>
    </source>
</evidence>
<dbReference type="InterPro" id="IPR035986">
    <property type="entry name" value="PKD_dom_sf"/>
</dbReference>
<dbReference type="Gene3D" id="2.60.40.1220">
    <property type="match status" value="1"/>
</dbReference>
<dbReference type="InterPro" id="IPR001611">
    <property type="entry name" value="Leu-rich_rpt"/>
</dbReference>
<dbReference type="InterPro" id="IPR012569">
    <property type="entry name" value="Inl_IR"/>
</dbReference>
<feature type="domain" description="Internalin I Ig-like" evidence="11">
    <location>
        <begin position="773"/>
        <end position="847"/>
    </location>
</feature>
<feature type="domain" description="Internalin Ig-like inter-repeat region" evidence="10">
    <location>
        <begin position="392"/>
        <end position="448"/>
    </location>
</feature>
<name>A0A7X0X3H9_LISSE</name>
<feature type="domain" description="Internalin I Ig-like" evidence="11">
    <location>
        <begin position="1013"/>
        <end position="1087"/>
    </location>
</feature>
<feature type="domain" description="Internalin I Ig-like" evidence="11">
    <location>
        <begin position="613"/>
        <end position="687"/>
    </location>
</feature>
<dbReference type="GO" id="GO:0005576">
    <property type="term" value="C:extracellular region"/>
    <property type="evidence" value="ECO:0007669"/>
    <property type="project" value="UniProtKB-SubCell"/>
</dbReference>
<comment type="similarity">
    <text evidence="2">Belongs to the internalin family.</text>
</comment>
<feature type="domain" description="Internalin I Ig-like" evidence="11">
    <location>
        <begin position="1653"/>
        <end position="1727"/>
    </location>
</feature>
<feature type="domain" description="Internalin I Ig-like" evidence="11">
    <location>
        <begin position="933"/>
        <end position="1007"/>
    </location>
</feature>
<feature type="domain" description="Internalin I Ig-like" evidence="11">
    <location>
        <begin position="1493"/>
        <end position="1567"/>
    </location>
</feature>
<evidence type="ECO:0000256" key="1">
    <source>
        <dbReference type="ARBA" id="ARBA00004613"/>
    </source>
</evidence>
<accession>A0A7X0X3H9</accession>
<comment type="subcellular location">
    <subcellularLocation>
        <location evidence="1">Secreted</location>
    </subcellularLocation>
</comment>
<feature type="domain" description="Internalin I Ig-like" evidence="11">
    <location>
        <begin position="453"/>
        <end position="527"/>
    </location>
</feature>
<feature type="compositionally biased region" description="Polar residues" evidence="7">
    <location>
        <begin position="66"/>
        <end position="76"/>
    </location>
</feature>
<dbReference type="Pfam" id="PF08191">
    <property type="entry name" value="LRR_adjacent"/>
    <property type="match status" value="1"/>
</dbReference>
<dbReference type="Pfam" id="PF13855">
    <property type="entry name" value="LRR_8"/>
    <property type="match status" value="1"/>
</dbReference>
<dbReference type="InterPro" id="IPR003591">
    <property type="entry name" value="Leu-rich_rpt_typical-subtyp"/>
</dbReference>
<keyword evidence="5 9" id="KW-0732">Signal</keyword>
<evidence type="ECO:0000256" key="3">
    <source>
        <dbReference type="ARBA" id="ARBA00022525"/>
    </source>
</evidence>
<feature type="domain" description="Internalin I Ig-like" evidence="11">
    <location>
        <begin position="1813"/>
        <end position="1887"/>
    </location>
</feature>
<dbReference type="InterPro" id="IPR050836">
    <property type="entry name" value="SDS22/Internalin_LRR"/>
</dbReference>
<dbReference type="InterPro" id="IPR014755">
    <property type="entry name" value="Cu-Rt/internalin_Ig-like"/>
</dbReference>
<evidence type="ECO:0000256" key="4">
    <source>
        <dbReference type="ARBA" id="ARBA00022614"/>
    </source>
</evidence>
<dbReference type="Pfam" id="PF18981">
    <property type="entry name" value="InlK_D3"/>
    <property type="match status" value="18"/>
</dbReference>
<feature type="domain" description="Internalin I Ig-like" evidence="11">
    <location>
        <begin position="1253"/>
        <end position="1327"/>
    </location>
</feature>
<dbReference type="NCBIfam" id="NF033932">
    <property type="entry name" value="LapB_rpt_80"/>
    <property type="match status" value="18"/>
</dbReference>
<keyword evidence="8" id="KW-0472">Membrane</keyword>